<dbReference type="InterPro" id="IPR020097">
    <property type="entry name" value="PsdUridine_synth_TruA_a/b_dom"/>
</dbReference>
<comment type="catalytic activity">
    <reaction evidence="4 7">
        <text>uridine(38/39/40) in tRNA = pseudouridine(38/39/40) in tRNA</text>
        <dbReference type="Rhea" id="RHEA:22376"/>
        <dbReference type="Rhea" id="RHEA-COMP:10085"/>
        <dbReference type="Rhea" id="RHEA-COMP:10087"/>
        <dbReference type="ChEBI" id="CHEBI:65314"/>
        <dbReference type="ChEBI" id="CHEBI:65315"/>
        <dbReference type="EC" id="5.4.99.12"/>
    </reaction>
</comment>
<dbReference type="InterPro" id="IPR020095">
    <property type="entry name" value="PsdUridine_synth_TruA_C"/>
</dbReference>
<reference evidence="9 10" key="1">
    <citation type="submission" date="2019-03" db="EMBL/GenBank/DDBJ databases">
        <title>Complete genome sequence of Paenisporosarcina antarctica CGMCC 1.6503T.</title>
        <authorList>
            <person name="Rong J.-C."/>
            <person name="Chi N.-Y."/>
            <person name="Zhang Q.-F."/>
        </authorList>
    </citation>
    <scope>NUCLEOTIDE SEQUENCE [LARGE SCALE GENOMIC DNA]</scope>
    <source>
        <strain evidence="9 10">CGMCC 1.6503</strain>
    </source>
</reference>
<dbReference type="Pfam" id="PF01416">
    <property type="entry name" value="PseudoU_synth_1"/>
    <property type="match status" value="2"/>
</dbReference>
<keyword evidence="2 4" id="KW-0819">tRNA processing</keyword>
<dbReference type="PANTHER" id="PTHR11142">
    <property type="entry name" value="PSEUDOURIDYLATE SYNTHASE"/>
    <property type="match status" value="1"/>
</dbReference>
<feature type="active site" description="Nucleophile" evidence="4 5">
    <location>
        <position position="53"/>
    </location>
</feature>
<dbReference type="SUPFAM" id="SSF55120">
    <property type="entry name" value="Pseudouridine synthase"/>
    <property type="match status" value="1"/>
</dbReference>
<evidence type="ECO:0000313" key="9">
    <source>
        <dbReference type="EMBL" id="QBP39821.1"/>
    </source>
</evidence>
<dbReference type="GO" id="GO:0031119">
    <property type="term" value="P:tRNA pseudouridine synthesis"/>
    <property type="evidence" value="ECO:0007669"/>
    <property type="project" value="UniProtKB-UniRule"/>
</dbReference>
<evidence type="ECO:0000256" key="4">
    <source>
        <dbReference type="HAMAP-Rule" id="MF_00171"/>
    </source>
</evidence>
<evidence type="ECO:0000256" key="6">
    <source>
        <dbReference type="PIRSR" id="PIRSR001430-2"/>
    </source>
</evidence>
<feature type="domain" description="Pseudouridine synthase I TruA alpha/beta" evidence="8">
    <location>
        <begin position="6"/>
        <end position="104"/>
    </location>
</feature>
<dbReference type="PANTHER" id="PTHR11142:SF0">
    <property type="entry name" value="TRNA PSEUDOURIDINE SYNTHASE-LIKE 1"/>
    <property type="match status" value="1"/>
</dbReference>
<dbReference type="InterPro" id="IPR001406">
    <property type="entry name" value="PsdUridine_synth_TruA"/>
</dbReference>
<organism evidence="9 10">
    <name type="scientific">Paenisporosarcina antarctica</name>
    <dbReference type="NCBI Taxonomy" id="417367"/>
    <lineage>
        <taxon>Bacteria</taxon>
        <taxon>Bacillati</taxon>
        <taxon>Bacillota</taxon>
        <taxon>Bacilli</taxon>
        <taxon>Bacillales</taxon>
        <taxon>Caryophanaceae</taxon>
        <taxon>Paenisporosarcina</taxon>
    </lineage>
</organism>
<evidence type="ECO:0000256" key="3">
    <source>
        <dbReference type="ARBA" id="ARBA00023235"/>
    </source>
</evidence>
<gene>
    <name evidence="4 9" type="primary">truA</name>
    <name evidence="9" type="ORF">E2636_00970</name>
</gene>
<dbReference type="KEGG" id="panc:E2636_00970"/>
<dbReference type="Proteomes" id="UP000294292">
    <property type="component" value="Chromosome"/>
</dbReference>
<feature type="domain" description="Pseudouridine synthase I TruA alpha/beta" evidence="8">
    <location>
        <begin position="145"/>
        <end position="247"/>
    </location>
</feature>
<comment type="similarity">
    <text evidence="1 4 7">Belongs to the tRNA pseudouridine synthase TruA family.</text>
</comment>
<keyword evidence="3 4" id="KW-0413">Isomerase</keyword>
<name>A0A4P6ZU31_9BACL</name>
<comment type="function">
    <text evidence="4">Formation of pseudouridine at positions 38, 39 and 40 in the anticodon stem and loop of transfer RNAs.</text>
</comment>
<protein>
    <recommendedName>
        <fullName evidence="4">tRNA pseudouridine synthase A</fullName>
        <ecNumber evidence="4">5.4.99.12</ecNumber>
    </recommendedName>
    <alternativeName>
        <fullName evidence="4">tRNA pseudouridine(38-40) synthase</fullName>
    </alternativeName>
    <alternativeName>
        <fullName evidence="4">tRNA pseudouridylate synthase I</fullName>
    </alternativeName>
    <alternativeName>
        <fullName evidence="4">tRNA-uridine isomerase I</fullName>
    </alternativeName>
</protein>
<dbReference type="CDD" id="cd02570">
    <property type="entry name" value="PseudoU_synth_EcTruA"/>
    <property type="match status" value="1"/>
</dbReference>
<comment type="subunit">
    <text evidence="4">Homodimer.</text>
</comment>
<dbReference type="EC" id="5.4.99.12" evidence="4"/>
<evidence type="ECO:0000256" key="2">
    <source>
        <dbReference type="ARBA" id="ARBA00022694"/>
    </source>
</evidence>
<dbReference type="RefSeq" id="WP_134208181.1">
    <property type="nucleotide sequence ID" value="NZ_CP038015.1"/>
</dbReference>
<evidence type="ECO:0000256" key="1">
    <source>
        <dbReference type="ARBA" id="ARBA00009375"/>
    </source>
</evidence>
<dbReference type="OrthoDB" id="9811823at2"/>
<dbReference type="Gene3D" id="3.30.70.580">
    <property type="entry name" value="Pseudouridine synthase I, catalytic domain, N-terminal subdomain"/>
    <property type="match status" value="1"/>
</dbReference>
<dbReference type="InterPro" id="IPR020094">
    <property type="entry name" value="TruA/RsuA/RluB/E/F_N"/>
</dbReference>
<sequence length="249" mass="28330">MKRLKAIIMYDGFGFAGYQIQPNARTVQHELEKVLTKMHKGMNVRVVASGRTDAGVHAIGQVIHFDTALQFPITRWQRALNVQLPGDIRVLSVEEVSSDFHARYGTIGKVYRYKWGLGDVESPFKRHYVVHAPGFKPDIQRMREAAQSFLGTHDFTSFCSARTEVIDRVRTIKRLELIENDEDELHMVIEGDGFLYNMVRIIAGNLWEVGIGRREPSEMSVMLAAEDRKRAGKTAPAQGLYLESVFYVD</sequence>
<dbReference type="FunFam" id="3.30.70.580:FF:000001">
    <property type="entry name" value="tRNA pseudouridine synthase A"/>
    <property type="match status" value="1"/>
</dbReference>
<dbReference type="InterPro" id="IPR020103">
    <property type="entry name" value="PsdUridine_synth_cat_dom_sf"/>
</dbReference>
<evidence type="ECO:0000256" key="5">
    <source>
        <dbReference type="PIRSR" id="PIRSR001430-1"/>
    </source>
</evidence>
<evidence type="ECO:0000256" key="7">
    <source>
        <dbReference type="RuleBase" id="RU003792"/>
    </source>
</evidence>
<evidence type="ECO:0000259" key="8">
    <source>
        <dbReference type="Pfam" id="PF01416"/>
    </source>
</evidence>
<keyword evidence="10" id="KW-1185">Reference proteome</keyword>
<dbReference type="GO" id="GO:0003723">
    <property type="term" value="F:RNA binding"/>
    <property type="evidence" value="ECO:0007669"/>
    <property type="project" value="InterPro"/>
</dbReference>
<dbReference type="GO" id="GO:0160147">
    <property type="term" value="F:tRNA pseudouridine(38-40) synthase activity"/>
    <property type="evidence" value="ECO:0007669"/>
    <property type="project" value="UniProtKB-EC"/>
</dbReference>
<dbReference type="Gene3D" id="3.30.70.660">
    <property type="entry name" value="Pseudouridine synthase I, catalytic domain, C-terminal subdomain"/>
    <property type="match status" value="1"/>
</dbReference>
<evidence type="ECO:0000313" key="10">
    <source>
        <dbReference type="Proteomes" id="UP000294292"/>
    </source>
</evidence>
<comment type="caution">
    <text evidence="4">Lacks conserved residue(s) required for the propagation of feature annotation.</text>
</comment>
<dbReference type="HAMAP" id="MF_00171">
    <property type="entry name" value="TruA"/>
    <property type="match status" value="1"/>
</dbReference>
<accession>A0A4P6ZU31</accession>
<dbReference type="PIRSF" id="PIRSF001430">
    <property type="entry name" value="tRNA_psdUrid_synth"/>
    <property type="match status" value="1"/>
</dbReference>
<proteinExistence type="inferred from homology"/>
<dbReference type="AlphaFoldDB" id="A0A4P6ZU31"/>
<dbReference type="NCBIfam" id="TIGR00071">
    <property type="entry name" value="hisT_truA"/>
    <property type="match status" value="1"/>
</dbReference>
<feature type="binding site" evidence="4 6">
    <location>
        <position position="111"/>
    </location>
    <ligand>
        <name>substrate</name>
    </ligand>
</feature>
<dbReference type="EMBL" id="CP038015">
    <property type="protein sequence ID" value="QBP39821.1"/>
    <property type="molecule type" value="Genomic_DNA"/>
</dbReference>